<dbReference type="EMBL" id="FNFO01000003">
    <property type="protein sequence ID" value="SDK75751.1"/>
    <property type="molecule type" value="Genomic_DNA"/>
</dbReference>
<protein>
    <submittedName>
        <fullName evidence="2">Uncharacterized protein</fullName>
    </submittedName>
</protein>
<sequence length="59" mass="6379">MITLKKLSYTLLVLGMGFATLTACEGNKYVHDDLDNVPPSEVTSAGDSLQVVDTTYNNN</sequence>
<gene>
    <name evidence="2" type="ORF">SAMN05421823_103480</name>
</gene>
<evidence type="ECO:0000256" key="1">
    <source>
        <dbReference type="SAM" id="SignalP"/>
    </source>
</evidence>
<reference evidence="2 3" key="1">
    <citation type="submission" date="2016-10" db="EMBL/GenBank/DDBJ databases">
        <authorList>
            <person name="de Groot N.N."/>
        </authorList>
    </citation>
    <scope>NUCLEOTIDE SEQUENCE [LARGE SCALE GENOMIC DNA]</scope>
    <source>
        <strain evidence="2 3">DSM 25186</strain>
    </source>
</reference>
<feature type="signal peptide" evidence="1">
    <location>
        <begin position="1"/>
        <end position="22"/>
    </location>
</feature>
<dbReference type="Proteomes" id="UP000198510">
    <property type="component" value="Unassembled WGS sequence"/>
</dbReference>
<dbReference type="AlphaFoldDB" id="A0A1G9EI65"/>
<dbReference type="STRING" id="1075417.SAMN05421823_103480"/>
<organism evidence="2 3">
    <name type="scientific">Catalinimonas alkaloidigena</name>
    <dbReference type="NCBI Taxonomy" id="1075417"/>
    <lineage>
        <taxon>Bacteria</taxon>
        <taxon>Pseudomonadati</taxon>
        <taxon>Bacteroidota</taxon>
        <taxon>Cytophagia</taxon>
        <taxon>Cytophagales</taxon>
        <taxon>Catalimonadaceae</taxon>
        <taxon>Catalinimonas</taxon>
    </lineage>
</organism>
<evidence type="ECO:0000313" key="3">
    <source>
        <dbReference type="Proteomes" id="UP000198510"/>
    </source>
</evidence>
<proteinExistence type="predicted"/>
<evidence type="ECO:0000313" key="2">
    <source>
        <dbReference type="EMBL" id="SDK75751.1"/>
    </source>
</evidence>
<dbReference type="PROSITE" id="PS51257">
    <property type="entry name" value="PROKAR_LIPOPROTEIN"/>
    <property type="match status" value="1"/>
</dbReference>
<keyword evidence="3" id="KW-1185">Reference proteome</keyword>
<feature type="chain" id="PRO_5011466905" evidence="1">
    <location>
        <begin position="23"/>
        <end position="59"/>
    </location>
</feature>
<keyword evidence="1" id="KW-0732">Signal</keyword>
<accession>A0A1G9EI65</accession>
<name>A0A1G9EI65_9BACT</name>